<protein>
    <submittedName>
        <fullName evidence="1">Uncharacterized protein</fullName>
    </submittedName>
</protein>
<sequence>QDRRAGAFWGRLKGFSHFGEGGFKVFNRFWSVSLVGRKLTPQGQRDLDRIAGQGSAASKKH</sequence>
<dbReference type="Ensembl" id="ENSBJAT00000019852.1">
    <property type="protein sequence ID" value="ENSBJAP00000019323.1"/>
    <property type="gene ID" value="ENSBJAG00000012702.1"/>
</dbReference>
<accession>A0A8C0BM57</accession>
<evidence type="ECO:0000313" key="1">
    <source>
        <dbReference type="Ensembl" id="ENSBJAP00000019323.1"/>
    </source>
</evidence>
<evidence type="ECO:0000313" key="2">
    <source>
        <dbReference type="Proteomes" id="UP000694555"/>
    </source>
</evidence>
<reference evidence="1" key="1">
    <citation type="submission" date="2025-08" db="UniProtKB">
        <authorList>
            <consortium name="Ensembl"/>
        </authorList>
    </citation>
    <scope>IDENTIFICATION</scope>
</reference>
<name>A0A8C0BM57_9AVES</name>
<reference evidence="1" key="2">
    <citation type="submission" date="2025-09" db="UniProtKB">
        <authorList>
            <consortium name="Ensembl"/>
        </authorList>
    </citation>
    <scope>IDENTIFICATION</scope>
</reference>
<organism evidence="1 2">
    <name type="scientific">Buteo japonicus</name>
    <dbReference type="NCBI Taxonomy" id="224669"/>
    <lineage>
        <taxon>Eukaryota</taxon>
        <taxon>Metazoa</taxon>
        <taxon>Chordata</taxon>
        <taxon>Craniata</taxon>
        <taxon>Vertebrata</taxon>
        <taxon>Euteleostomi</taxon>
        <taxon>Archelosauria</taxon>
        <taxon>Archosauria</taxon>
        <taxon>Dinosauria</taxon>
        <taxon>Saurischia</taxon>
        <taxon>Theropoda</taxon>
        <taxon>Coelurosauria</taxon>
        <taxon>Aves</taxon>
        <taxon>Neognathae</taxon>
        <taxon>Neoaves</taxon>
        <taxon>Telluraves</taxon>
        <taxon>Accipitrimorphae</taxon>
        <taxon>Accipitriformes</taxon>
        <taxon>Accipitridae</taxon>
        <taxon>Accipitrinae</taxon>
        <taxon>Buteo</taxon>
    </lineage>
</organism>
<proteinExistence type="predicted"/>
<dbReference type="AlphaFoldDB" id="A0A8C0BM57"/>
<keyword evidence="2" id="KW-1185">Reference proteome</keyword>
<dbReference type="Proteomes" id="UP000694555">
    <property type="component" value="Unplaced"/>
</dbReference>